<accession>A0AAD6Y8K4</accession>
<keyword evidence="2" id="KW-0436">Ligase</keyword>
<evidence type="ECO:0000313" key="5">
    <source>
        <dbReference type="Proteomes" id="UP001219525"/>
    </source>
</evidence>
<evidence type="ECO:0000256" key="1">
    <source>
        <dbReference type="ARBA" id="ARBA00006432"/>
    </source>
</evidence>
<dbReference type="InterPro" id="IPR000873">
    <property type="entry name" value="AMP-dep_synth/lig_dom"/>
</dbReference>
<dbReference type="GO" id="GO:0016405">
    <property type="term" value="F:CoA-ligase activity"/>
    <property type="evidence" value="ECO:0007669"/>
    <property type="project" value="TreeGrafter"/>
</dbReference>
<protein>
    <recommendedName>
        <fullName evidence="3">AMP-dependent synthetase/ligase domain-containing protein</fullName>
    </recommendedName>
</protein>
<feature type="domain" description="AMP-dependent synthetase/ligase" evidence="3">
    <location>
        <begin position="59"/>
        <end position="215"/>
    </location>
</feature>
<sequence>MFTQSSTMELPWFIDAQTGRTVTGGHLKERADALARGLSVLLAEGSPTSTMHTHFDSDSGYKVRHVVGLVSPNCLDFGPVVWATHKLGCTVASINGGCTVDELTYQLSASRTRTIFAHVDCLEQVVGAALELRIPLSRIVAISDNEDFDISPDMQAKGIFTTVQLLRIGEEQPASHLDDSFSPVAFLCFSSGTTGLPKAVVIPHSAVIANISQHVDSNMPTARVVGFRTSSLMGSLVSAGDPRHFVEILPPISEIGEMAKVGYSGLGSLPRFRRERFTCRYSAMAGPQGVQHQPPPFSLRANINAPDMGSLRACDPYSACCVSGN</sequence>
<dbReference type="PANTHER" id="PTHR24096">
    <property type="entry name" value="LONG-CHAIN-FATTY-ACID--COA LIGASE"/>
    <property type="match status" value="1"/>
</dbReference>
<gene>
    <name evidence="4" type="ORF">GGX14DRAFT_568818</name>
</gene>
<organism evidence="4 5">
    <name type="scientific">Mycena pura</name>
    <dbReference type="NCBI Taxonomy" id="153505"/>
    <lineage>
        <taxon>Eukaryota</taxon>
        <taxon>Fungi</taxon>
        <taxon>Dikarya</taxon>
        <taxon>Basidiomycota</taxon>
        <taxon>Agaricomycotina</taxon>
        <taxon>Agaricomycetes</taxon>
        <taxon>Agaricomycetidae</taxon>
        <taxon>Agaricales</taxon>
        <taxon>Marasmiineae</taxon>
        <taxon>Mycenaceae</taxon>
        <taxon>Mycena</taxon>
    </lineage>
</organism>
<dbReference type="Proteomes" id="UP001219525">
    <property type="component" value="Unassembled WGS sequence"/>
</dbReference>
<evidence type="ECO:0000256" key="2">
    <source>
        <dbReference type="ARBA" id="ARBA00022598"/>
    </source>
</evidence>
<proteinExistence type="inferred from homology"/>
<dbReference type="InterPro" id="IPR042099">
    <property type="entry name" value="ANL_N_sf"/>
</dbReference>
<reference evidence="4" key="1">
    <citation type="submission" date="2023-03" db="EMBL/GenBank/DDBJ databases">
        <title>Massive genome expansion in bonnet fungi (Mycena s.s.) driven by repeated elements and novel gene families across ecological guilds.</title>
        <authorList>
            <consortium name="Lawrence Berkeley National Laboratory"/>
            <person name="Harder C.B."/>
            <person name="Miyauchi S."/>
            <person name="Viragh M."/>
            <person name="Kuo A."/>
            <person name="Thoen E."/>
            <person name="Andreopoulos B."/>
            <person name="Lu D."/>
            <person name="Skrede I."/>
            <person name="Drula E."/>
            <person name="Henrissat B."/>
            <person name="Morin E."/>
            <person name="Kohler A."/>
            <person name="Barry K."/>
            <person name="LaButti K."/>
            <person name="Morin E."/>
            <person name="Salamov A."/>
            <person name="Lipzen A."/>
            <person name="Mereny Z."/>
            <person name="Hegedus B."/>
            <person name="Baldrian P."/>
            <person name="Stursova M."/>
            <person name="Weitz H."/>
            <person name="Taylor A."/>
            <person name="Grigoriev I.V."/>
            <person name="Nagy L.G."/>
            <person name="Martin F."/>
            <person name="Kauserud H."/>
        </authorList>
    </citation>
    <scope>NUCLEOTIDE SEQUENCE</scope>
    <source>
        <strain evidence="4">9144</strain>
    </source>
</reference>
<comment type="similarity">
    <text evidence="1">Belongs to the ATP-dependent AMP-binding enzyme family.</text>
</comment>
<evidence type="ECO:0000259" key="3">
    <source>
        <dbReference type="Pfam" id="PF00501"/>
    </source>
</evidence>
<dbReference type="Pfam" id="PF00501">
    <property type="entry name" value="AMP-binding"/>
    <property type="match status" value="1"/>
</dbReference>
<dbReference type="PROSITE" id="PS00455">
    <property type="entry name" value="AMP_BINDING"/>
    <property type="match status" value="1"/>
</dbReference>
<dbReference type="SUPFAM" id="SSF56801">
    <property type="entry name" value="Acetyl-CoA synthetase-like"/>
    <property type="match status" value="1"/>
</dbReference>
<keyword evidence="5" id="KW-1185">Reference proteome</keyword>
<dbReference type="InterPro" id="IPR020845">
    <property type="entry name" value="AMP-binding_CS"/>
</dbReference>
<name>A0AAD6Y8K4_9AGAR</name>
<dbReference type="PANTHER" id="PTHR24096:SF149">
    <property type="entry name" value="AMP-BINDING DOMAIN-CONTAINING PROTEIN-RELATED"/>
    <property type="match status" value="1"/>
</dbReference>
<dbReference type="AlphaFoldDB" id="A0AAD6Y8K4"/>
<dbReference type="Gene3D" id="3.40.50.12780">
    <property type="entry name" value="N-terminal domain of ligase-like"/>
    <property type="match status" value="1"/>
</dbReference>
<evidence type="ECO:0000313" key="4">
    <source>
        <dbReference type="EMBL" id="KAJ7205480.1"/>
    </source>
</evidence>
<dbReference type="EMBL" id="JARJCW010000043">
    <property type="protein sequence ID" value="KAJ7205480.1"/>
    <property type="molecule type" value="Genomic_DNA"/>
</dbReference>
<comment type="caution">
    <text evidence="4">The sequence shown here is derived from an EMBL/GenBank/DDBJ whole genome shotgun (WGS) entry which is preliminary data.</text>
</comment>